<dbReference type="EMBL" id="WWCU01000018">
    <property type="protein sequence ID" value="MYN08924.1"/>
    <property type="molecule type" value="Genomic_DNA"/>
</dbReference>
<protein>
    <submittedName>
        <fullName evidence="2">TraB/GumN family protein</fullName>
    </submittedName>
</protein>
<reference evidence="2 3" key="1">
    <citation type="submission" date="2019-12" db="EMBL/GenBank/DDBJ databases">
        <title>Novel species isolated from a subtropical stream in China.</title>
        <authorList>
            <person name="Lu H."/>
        </authorList>
    </citation>
    <scope>NUCLEOTIDE SEQUENCE [LARGE SCALE GENOMIC DNA]</scope>
    <source>
        <strain evidence="2 3">FT127W</strain>
    </source>
</reference>
<dbReference type="InterPro" id="IPR002816">
    <property type="entry name" value="TraB/PrgY/GumN_fam"/>
</dbReference>
<accession>A0A7X4HCZ6</accession>
<sequence>MRRKLLSVCALLLAVCQPALSATLDMSTHSPAVGAIAASVEDAPRRGALFKVQHDGRTSYLFGTVHAGKQTFFPLEPQVTRALADSNALVLELDVRASEPFQQALAAHGSYPRGDSIRKHLSGETLALLEQALSRAGMSLDKLEQYRPWLLANLLVGAEIERNGYVRSQGVEQFLLKAAAQQSKPLRELESADYQLGLFASMDDAQQETYLRENLAELASGAALKKTSSLIDAWSRADAPGINAAWQSMVSGGSVSAAFMERTLLGKRNPEMAASIENIMKADRTAFVGVGLLHLLGEQGVPELLRQRGYQVEQIY</sequence>
<proteinExistence type="predicted"/>
<evidence type="ECO:0000256" key="1">
    <source>
        <dbReference type="SAM" id="SignalP"/>
    </source>
</evidence>
<dbReference type="PANTHER" id="PTHR40590:SF1">
    <property type="entry name" value="CYTOPLASMIC PROTEIN"/>
    <property type="match status" value="1"/>
</dbReference>
<dbReference type="CDD" id="cd14789">
    <property type="entry name" value="Tiki"/>
    <property type="match status" value="1"/>
</dbReference>
<evidence type="ECO:0000313" key="2">
    <source>
        <dbReference type="EMBL" id="MYN08924.1"/>
    </source>
</evidence>
<feature type="signal peptide" evidence="1">
    <location>
        <begin position="1"/>
        <end position="21"/>
    </location>
</feature>
<dbReference type="Proteomes" id="UP000450676">
    <property type="component" value="Unassembled WGS sequence"/>
</dbReference>
<dbReference type="PANTHER" id="PTHR40590">
    <property type="entry name" value="CYTOPLASMIC PROTEIN-RELATED"/>
    <property type="match status" value="1"/>
</dbReference>
<comment type="caution">
    <text evidence="2">The sequence shown here is derived from an EMBL/GenBank/DDBJ whole genome shotgun (WGS) entry which is preliminary data.</text>
</comment>
<gene>
    <name evidence="2" type="ORF">GTP77_16470</name>
</gene>
<dbReference type="Pfam" id="PF01963">
    <property type="entry name" value="TraB_PrgY_gumN"/>
    <property type="match status" value="1"/>
</dbReference>
<name>A0A7X4HCZ6_9BURK</name>
<feature type="chain" id="PRO_5030714808" evidence="1">
    <location>
        <begin position="22"/>
        <end position="316"/>
    </location>
</feature>
<dbReference type="AlphaFoldDB" id="A0A7X4HCZ6"/>
<keyword evidence="1" id="KW-0732">Signal</keyword>
<evidence type="ECO:0000313" key="3">
    <source>
        <dbReference type="Proteomes" id="UP000450676"/>
    </source>
</evidence>
<organism evidence="2 3">
    <name type="scientific">Pseudoduganella aquatica</name>
    <dbReference type="NCBI Taxonomy" id="2660641"/>
    <lineage>
        <taxon>Bacteria</taxon>
        <taxon>Pseudomonadati</taxon>
        <taxon>Pseudomonadota</taxon>
        <taxon>Betaproteobacteria</taxon>
        <taxon>Burkholderiales</taxon>
        <taxon>Oxalobacteraceae</taxon>
        <taxon>Telluria group</taxon>
        <taxon>Pseudoduganella</taxon>
    </lineage>
</organism>
<keyword evidence="3" id="KW-1185">Reference proteome</keyword>
<dbReference type="InterPro" id="IPR047111">
    <property type="entry name" value="YbaP-like"/>
</dbReference>